<feature type="compositionally biased region" description="Basic and acidic residues" evidence="2">
    <location>
        <begin position="440"/>
        <end position="457"/>
    </location>
</feature>
<comment type="caution">
    <text evidence="3">The sequence shown here is derived from an EMBL/GenBank/DDBJ whole genome shotgun (WGS) entry which is preliminary data.</text>
</comment>
<dbReference type="PANTHER" id="PTHR23236:SF2">
    <property type="entry name" value="EUKARYOTIC TRANSLATION INITIATION FACTOR 4B"/>
    <property type="match status" value="1"/>
</dbReference>
<keyword evidence="3" id="KW-0648">Protein biosynthesis</keyword>
<dbReference type="InterPro" id="IPR033107">
    <property type="entry name" value="EIF-4B_RRM"/>
</dbReference>
<dbReference type="InterPro" id="IPR012677">
    <property type="entry name" value="Nucleotide-bd_a/b_plait_sf"/>
</dbReference>
<dbReference type="GO" id="GO:0003743">
    <property type="term" value="F:translation initiation factor activity"/>
    <property type="evidence" value="ECO:0007669"/>
    <property type="project" value="UniProtKB-KW"/>
</dbReference>
<dbReference type="Proteomes" id="UP001152795">
    <property type="component" value="Unassembled WGS sequence"/>
</dbReference>
<feature type="compositionally biased region" description="Basic and acidic residues" evidence="2">
    <location>
        <begin position="142"/>
        <end position="163"/>
    </location>
</feature>
<dbReference type="EMBL" id="CACRXK020016211">
    <property type="protein sequence ID" value="CAB4029499.1"/>
    <property type="molecule type" value="Genomic_DNA"/>
</dbReference>
<gene>
    <name evidence="3" type="ORF">PACLA_8A078363</name>
</gene>
<feature type="compositionally biased region" description="Basic and acidic residues" evidence="2">
    <location>
        <begin position="411"/>
        <end position="430"/>
    </location>
</feature>
<feature type="compositionally biased region" description="Basic and acidic residues" evidence="2">
    <location>
        <begin position="354"/>
        <end position="384"/>
    </location>
</feature>
<dbReference type="InterPro" id="IPR035979">
    <property type="entry name" value="RBD_domain_sf"/>
</dbReference>
<keyword evidence="1" id="KW-0694">RNA-binding</keyword>
<feature type="compositionally biased region" description="Acidic residues" evidence="2">
    <location>
        <begin position="471"/>
        <end position="491"/>
    </location>
</feature>
<dbReference type="SMART" id="SM00360">
    <property type="entry name" value="RRM"/>
    <property type="match status" value="1"/>
</dbReference>
<evidence type="ECO:0000313" key="3">
    <source>
        <dbReference type="EMBL" id="CAB4029499.1"/>
    </source>
</evidence>
<feature type="compositionally biased region" description="Basic and acidic residues" evidence="2">
    <location>
        <begin position="492"/>
        <end position="502"/>
    </location>
</feature>
<dbReference type="AlphaFoldDB" id="A0A6S7LAC9"/>
<dbReference type="InterPro" id="IPR000504">
    <property type="entry name" value="RRM_dom"/>
</dbReference>
<evidence type="ECO:0000256" key="1">
    <source>
        <dbReference type="ARBA" id="ARBA00022884"/>
    </source>
</evidence>
<keyword evidence="3" id="KW-0396">Initiation factor</keyword>
<dbReference type="SUPFAM" id="SSF54928">
    <property type="entry name" value="RNA-binding domain, RBD"/>
    <property type="match status" value="1"/>
</dbReference>
<evidence type="ECO:0000313" key="4">
    <source>
        <dbReference type="Proteomes" id="UP001152795"/>
    </source>
</evidence>
<dbReference type="PROSITE" id="PS50102">
    <property type="entry name" value="RRM"/>
    <property type="match status" value="1"/>
</dbReference>
<dbReference type="PANTHER" id="PTHR23236">
    <property type="entry name" value="EUKARYOTIC TRANSLATION INITIATION FACTOR 4B/4H"/>
    <property type="match status" value="1"/>
</dbReference>
<dbReference type="CDD" id="cd12402">
    <property type="entry name" value="RRM_eIF4B"/>
    <property type="match status" value="1"/>
</dbReference>
<feature type="compositionally biased region" description="Basic and acidic residues" evidence="2">
    <location>
        <begin position="228"/>
        <end position="318"/>
    </location>
</feature>
<feature type="compositionally biased region" description="Basic and acidic residues" evidence="2">
    <location>
        <begin position="174"/>
        <end position="219"/>
    </location>
</feature>
<feature type="region of interest" description="Disordered" evidence="2">
    <location>
        <begin position="137"/>
        <end position="538"/>
    </location>
</feature>
<feature type="compositionally biased region" description="Polar residues" evidence="2">
    <location>
        <begin position="1"/>
        <end position="11"/>
    </location>
</feature>
<reference evidence="3" key="1">
    <citation type="submission" date="2020-04" db="EMBL/GenBank/DDBJ databases">
        <authorList>
            <person name="Alioto T."/>
            <person name="Alioto T."/>
            <person name="Gomez Garrido J."/>
        </authorList>
    </citation>
    <scope>NUCLEOTIDE SEQUENCE</scope>
    <source>
        <strain evidence="3">A484AB</strain>
    </source>
</reference>
<feature type="compositionally biased region" description="Basic and acidic residues" evidence="2">
    <location>
        <begin position="509"/>
        <end position="518"/>
    </location>
</feature>
<dbReference type="Pfam" id="PF00076">
    <property type="entry name" value="RRM_1"/>
    <property type="match status" value="1"/>
</dbReference>
<organism evidence="3 4">
    <name type="scientific">Paramuricea clavata</name>
    <name type="common">Red gorgonian</name>
    <name type="synonym">Violescent sea-whip</name>
    <dbReference type="NCBI Taxonomy" id="317549"/>
    <lineage>
        <taxon>Eukaryota</taxon>
        <taxon>Metazoa</taxon>
        <taxon>Cnidaria</taxon>
        <taxon>Anthozoa</taxon>
        <taxon>Octocorallia</taxon>
        <taxon>Malacalcyonacea</taxon>
        <taxon>Plexauridae</taxon>
        <taxon>Paramuricea</taxon>
    </lineage>
</organism>
<sequence length="538" mass="59875">SILTATNSEYAENTPEAATGSSSWTDPYAQPKEVQRIVLPTAPRAARAGAVDLSSLPKGPPYTAFLGNLPYDVEEEDIFRFFQNVQVKDVRLPRETDNGRLKGFGYAEFDDIDVFLRALTLDDQTLKGRRIRVDVAGQSQGADKDKDSRGRDQPSESDGDWRAVPRNPAPPPGRESRDMDGRDQRRGFGNDSGRDDRGDDREWRSSTDKRGDFGDRDGFGSRGGGFGNRDRDGYRGGDRDGYGSRGDRDNYGDRDGYGDRESGDRRRDFRDIRERNDDDRREDESSRETKDETRPSDKGEGNDGEQKDENRTPTERTRLQLKPRSKPKEGDASSDTTSSAPSSIFGGAKPVDTATREKEIAARLEKENSGKESRDVVEGKGGDRRRFKSTGSEDGEKKFEKGQSPPNVKWTSERGESELGRGGSRSDRGRGRGKSSGHGGKREPKAVEPKKYEEPEVKVWAAKSKFSALLDADDDDVDLGSDDEDDEDGEGENIRDTGKVENDGEELIADTKENEKQNNENIGEDNEETEKQNVQEDD</sequence>
<dbReference type="GO" id="GO:0003723">
    <property type="term" value="F:RNA binding"/>
    <property type="evidence" value="ECO:0007669"/>
    <property type="project" value="UniProtKB-UniRule"/>
</dbReference>
<evidence type="ECO:0000256" key="2">
    <source>
        <dbReference type="SAM" id="MobiDB-lite"/>
    </source>
</evidence>
<feature type="compositionally biased region" description="Low complexity" evidence="2">
    <location>
        <begin position="333"/>
        <end position="343"/>
    </location>
</feature>
<name>A0A6S7LAC9_PARCT</name>
<feature type="non-terminal residue" evidence="3">
    <location>
        <position position="538"/>
    </location>
</feature>
<feature type="compositionally biased region" description="Basic and acidic residues" evidence="2">
    <location>
        <begin position="529"/>
        <end position="538"/>
    </location>
</feature>
<dbReference type="Gene3D" id="3.30.70.330">
    <property type="match status" value="1"/>
</dbReference>
<protein>
    <submittedName>
        <fullName evidence="3">Eukaryotic translation initiation factor 4B isoform X2</fullName>
    </submittedName>
</protein>
<keyword evidence="4" id="KW-1185">Reference proteome</keyword>
<accession>A0A6S7LAC9</accession>
<proteinExistence type="predicted"/>
<feature type="region of interest" description="Disordered" evidence="2">
    <location>
        <begin position="1"/>
        <end position="27"/>
    </location>
</feature>